<keyword evidence="3 5" id="KW-0687">Ribonucleoprotein</keyword>
<dbReference type="PANTHER" id="PTHR12903">
    <property type="entry name" value="MITOCHONDRIAL RIBOSOMAL PROTEIN L24"/>
    <property type="match status" value="1"/>
</dbReference>
<dbReference type="Pfam" id="PF17136">
    <property type="entry name" value="ribosomal_L24"/>
    <property type="match status" value="1"/>
</dbReference>
<evidence type="ECO:0000313" key="7">
    <source>
        <dbReference type="EMBL" id="RBP47882.1"/>
    </source>
</evidence>
<dbReference type="GO" id="GO:1990904">
    <property type="term" value="C:ribonucleoprotein complex"/>
    <property type="evidence" value="ECO:0007669"/>
    <property type="project" value="UniProtKB-KW"/>
</dbReference>
<reference evidence="7 8" key="1">
    <citation type="submission" date="2018-06" db="EMBL/GenBank/DDBJ databases">
        <title>Genomic Encyclopedia of Type Strains, Phase IV (KMG-IV): sequencing the most valuable type-strain genomes for metagenomic binning, comparative biology and taxonomic classification.</title>
        <authorList>
            <person name="Goeker M."/>
        </authorList>
    </citation>
    <scope>NUCLEOTIDE SEQUENCE [LARGE SCALE GENOMIC DNA]</scope>
    <source>
        <strain evidence="7 8">DSM 25532</strain>
    </source>
</reference>
<evidence type="ECO:0000256" key="2">
    <source>
        <dbReference type="ARBA" id="ARBA00022980"/>
    </source>
</evidence>
<accession>A0A366HUD2</accession>
<feature type="domain" description="KOW" evidence="6">
    <location>
        <begin position="7"/>
        <end position="34"/>
    </location>
</feature>
<dbReference type="GO" id="GO:0003735">
    <property type="term" value="F:structural constituent of ribosome"/>
    <property type="evidence" value="ECO:0007669"/>
    <property type="project" value="InterPro"/>
</dbReference>
<dbReference type="SMART" id="SM00739">
    <property type="entry name" value="KOW"/>
    <property type="match status" value="1"/>
</dbReference>
<dbReference type="RefSeq" id="WP_113956781.1">
    <property type="nucleotide sequence ID" value="NZ_QNRR01000001.1"/>
</dbReference>
<dbReference type="AlphaFoldDB" id="A0A366HUD2"/>
<dbReference type="OrthoDB" id="9807419at2"/>
<dbReference type="GO" id="GO:0005840">
    <property type="term" value="C:ribosome"/>
    <property type="evidence" value="ECO:0007669"/>
    <property type="project" value="UniProtKB-KW"/>
</dbReference>
<dbReference type="EMBL" id="QNRR01000001">
    <property type="protein sequence ID" value="RBP47882.1"/>
    <property type="molecule type" value="Genomic_DNA"/>
</dbReference>
<name>A0A366HUD2_9BACT</name>
<protein>
    <recommendedName>
        <fullName evidence="4 5">Large ribosomal subunit protein uL24</fullName>
    </recommendedName>
</protein>
<dbReference type="Proteomes" id="UP000253426">
    <property type="component" value="Unassembled WGS sequence"/>
</dbReference>
<gene>
    <name evidence="5" type="primary">rplX</name>
    <name evidence="7" type="ORF">DES53_101682</name>
</gene>
<comment type="function">
    <text evidence="5">One of two assembly initiator proteins, it binds directly to the 5'-end of the 23S rRNA, where it nucleates assembly of the 50S subunit.</text>
</comment>
<dbReference type="InterPro" id="IPR014722">
    <property type="entry name" value="Rib_uL2_dom2"/>
</dbReference>
<dbReference type="InterPro" id="IPR003256">
    <property type="entry name" value="Ribosomal_uL24"/>
</dbReference>
<keyword evidence="5" id="KW-0694">RNA-binding</keyword>
<evidence type="ECO:0000256" key="3">
    <source>
        <dbReference type="ARBA" id="ARBA00023274"/>
    </source>
</evidence>
<dbReference type="InterPro" id="IPR057264">
    <property type="entry name" value="Ribosomal_uL24_C"/>
</dbReference>
<evidence type="ECO:0000256" key="4">
    <source>
        <dbReference type="ARBA" id="ARBA00035206"/>
    </source>
</evidence>
<dbReference type="NCBIfam" id="TIGR01079">
    <property type="entry name" value="rplX_bact"/>
    <property type="match status" value="1"/>
</dbReference>
<evidence type="ECO:0000313" key="8">
    <source>
        <dbReference type="Proteomes" id="UP000253426"/>
    </source>
</evidence>
<dbReference type="InterPro" id="IPR008991">
    <property type="entry name" value="Translation_prot_SH3-like_sf"/>
</dbReference>
<comment type="similarity">
    <text evidence="1 5">Belongs to the universal ribosomal protein uL24 family.</text>
</comment>
<keyword evidence="2 5" id="KW-0689">Ribosomal protein</keyword>
<comment type="subunit">
    <text evidence="5">Part of the 50S ribosomal subunit.</text>
</comment>
<dbReference type="HAMAP" id="MF_01326_B">
    <property type="entry name" value="Ribosomal_uL24_B"/>
    <property type="match status" value="1"/>
</dbReference>
<evidence type="ECO:0000256" key="1">
    <source>
        <dbReference type="ARBA" id="ARBA00010618"/>
    </source>
</evidence>
<dbReference type="GO" id="GO:0006412">
    <property type="term" value="P:translation"/>
    <property type="evidence" value="ECO:0007669"/>
    <property type="project" value="UniProtKB-UniRule"/>
</dbReference>
<dbReference type="Gene3D" id="2.30.30.30">
    <property type="match status" value="1"/>
</dbReference>
<dbReference type="SUPFAM" id="SSF50104">
    <property type="entry name" value="Translation proteins SH3-like domain"/>
    <property type="match status" value="1"/>
</dbReference>
<evidence type="ECO:0000259" key="6">
    <source>
        <dbReference type="SMART" id="SM00739"/>
    </source>
</evidence>
<comment type="function">
    <text evidence="5">One of the proteins that surrounds the polypeptide exit tunnel on the outside of the subunit.</text>
</comment>
<evidence type="ECO:0000256" key="5">
    <source>
        <dbReference type="HAMAP-Rule" id="MF_01326"/>
    </source>
</evidence>
<keyword evidence="5" id="KW-0699">rRNA-binding</keyword>
<comment type="caution">
    <text evidence="7">The sequence shown here is derived from an EMBL/GenBank/DDBJ whole genome shotgun (WGS) entry which is preliminary data.</text>
</comment>
<proteinExistence type="inferred from homology"/>
<dbReference type="GO" id="GO:0019843">
    <property type="term" value="F:rRNA binding"/>
    <property type="evidence" value="ECO:0007669"/>
    <property type="project" value="UniProtKB-UniRule"/>
</dbReference>
<dbReference type="InterPro" id="IPR041988">
    <property type="entry name" value="Ribosomal_uL24_KOW"/>
</dbReference>
<dbReference type="InterPro" id="IPR005824">
    <property type="entry name" value="KOW"/>
</dbReference>
<dbReference type="CDD" id="cd06089">
    <property type="entry name" value="KOW_RPL26"/>
    <property type="match status" value="1"/>
</dbReference>
<organism evidence="7 8">
    <name type="scientific">Roseimicrobium gellanilyticum</name>
    <dbReference type="NCBI Taxonomy" id="748857"/>
    <lineage>
        <taxon>Bacteria</taxon>
        <taxon>Pseudomonadati</taxon>
        <taxon>Verrucomicrobiota</taxon>
        <taxon>Verrucomicrobiia</taxon>
        <taxon>Verrucomicrobiales</taxon>
        <taxon>Verrucomicrobiaceae</taxon>
        <taxon>Roseimicrobium</taxon>
    </lineage>
</organism>
<keyword evidence="8" id="KW-1185">Reference proteome</keyword>
<sequence length="80" mass="8820">MSRIKTHVKKGDLVEVTSGVEQGKQGHVLQVLPQKGYVLVEGVRMIKKSVRPSQDKPQGGFAEREGTIHISNVKVVESKK</sequence>